<evidence type="ECO:0000313" key="1">
    <source>
        <dbReference type="EMBL" id="QHS86470.1"/>
    </source>
</evidence>
<sequence>MTPSRDVVIVACTIIQMIPESETQFRSDLKGLIMDFSYSAPELLVRVEAWHKLEAIMHKHIPIVDTPLKKKIVEEYIGGPLMA</sequence>
<name>A0A6C0B352_9ZZZZ</name>
<protein>
    <submittedName>
        <fullName evidence="1">Uncharacterized protein</fullName>
    </submittedName>
</protein>
<dbReference type="AlphaFoldDB" id="A0A6C0B352"/>
<reference evidence="1" key="1">
    <citation type="journal article" date="2020" name="Nature">
        <title>Giant virus diversity and host interactions through global metagenomics.</title>
        <authorList>
            <person name="Schulz F."/>
            <person name="Roux S."/>
            <person name="Paez-Espino D."/>
            <person name="Jungbluth S."/>
            <person name="Walsh D.A."/>
            <person name="Denef V.J."/>
            <person name="McMahon K.D."/>
            <person name="Konstantinidis K.T."/>
            <person name="Eloe-Fadrosh E.A."/>
            <person name="Kyrpides N.C."/>
            <person name="Woyke T."/>
        </authorList>
    </citation>
    <scope>NUCLEOTIDE SEQUENCE</scope>
    <source>
        <strain evidence="1">GVMAG-M-3300009187-29</strain>
    </source>
</reference>
<dbReference type="EMBL" id="MN739056">
    <property type="protein sequence ID" value="QHS86470.1"/>
    <property type="molecule type" value="Genomic_DNA"/>
</dbReference>
<proteinExistence type="predicted"/>
<organism evidence="1">
    <name type="scientific">viral metagenome</name>
    <dbReference type="NCBI Taxonomy" id="1070528"/>
    <lineage>
        <taxon>unclassified sequences</taxon>
        <taxon>metagenomes</taxon>
        <taxon>organismal metagenomes</taxon>
    </lineage>
</organism>
<accession>A0A6C0B352</accession>